<dbReference type="RefSeq" id="WP_068130746.1">
    <property type="nucleotide sequence ID" value="NZ_CP042914.1"/>
</dbReference>
<reference evidence="3 4" key="1">
    <citation type="submission" date="2019-08" db="EMBL/GenBank/DDBJ databases">
        <title>Deep-cultivation of Planctomycetes and their phenomic and genomic characterization uncovers novel biology.</title>
        <authorList>
            <person name="Wiegand S."/>
            <person name="Jogler M."/>
            <person name="Boedeker C."/>
            <person name="Pinto D."/>
            <person name="Vollmers J."/>
            <person name="Rivas-Marin E."/>
            <person name="Kohn T."/>
            <person name="Peeters S.H."/>
            <person name="Heuer A."/>
            <person name="Rast P."/>
            <person name="Oberbeckmann S."/>
            <person name="Bunk B."/>
            <person name="Jeske O."/>
            <person name="Meyerdierks A."/>
            <person name="Storesund J.E."/>
            <person name="Kallscheuer N."/>
            <person name="Luecker S."/>
            <person name="Lage O.M."/>
            <person name="Pohl T."/>
            <person name="Merkel B.J."/>
            <person name="Hornburger P."/>
            <person name="Mueller R.-W."/>
            <person name="Bruemmer F."/>
            <person name="Labrenz M."/>
            <person name="Spormann A.M."/>
            <person name="Op den Camp H."/>
            <person name="Overmann J."/>
            <person name="Amann R."/>
            <person name="Jetten M.S.M."/>
            <person name="Mascher T."/>
            <person name="Medema M.H."/>
            <person name="Devos D.P."/>
            <person name="Kaster A.-K."/>
            <person name="Ovreas L."/>
            <person name="Rohde M."/>
            <person name="Galperin M.Y."/>
            <person name="Jogler C."/>
        </authorList>
    </citation>
    <scope>NUCLEOTIDE SEQUENCE [LARGE SCALE GENOMIC DNA]</scope>
    <source>
        <strain evidence="3 4">UC8</strain>
    </source>
</reference>
<feature type="region of interest" description="Disordered" evidence="1">
    <location>
        <begin position="133"/>
        <end position="159"/>
    </location>
</feature>
<keyword evidence="2" id="KW-1133">Transmembrane helix</keyword>
<evidence type="ECO:0000256" key="2">
    <source>
        <dbReference type="SAM" id="Phobius"/>
    </source>
</evidence>
<name>A0A5B9QNR3_9BACT</name>
<proteinExistence type="predicted"/>
<feature type="compositionally biased region" description="Polar residues" evidence="1">
    <location>
        <begin position="133"/>
        <end position="147"/>
    </location>
</feature>
<keyword evidence="4" id="KW-1185">Reference proteome</keyword>
<dbReference type="KEGG" id="rul:UC8_26300"/>
<accession>A0A5B9QNR3</accession>
<keyword evidence="2" id="KW-0472">Membrane</keyword>
<feature type="region of interest" description="Disordered" evidence="1">
    <location>
        <begin position="261"/>
        <end position="328"/>
    </location>
</feature>
<evidence type="ECO:0000256" key="1">
    <source>
        <dbReference type="SAM" id="MobiDB-lite"/>
    </source>
</evidence>
<keyword evidence="2" id="KW-0812">Transmembrane</keyword>
<feature type="region of interest" description="Disordered" evidence="1">
    <location>
        <begin position="206"/>
        <end position="238"/>
    </location>
</feature>
<evidence type="ECO:0000313" key="3">
    <source>
        <dbReference type="EMBL" id="QEG40614.1"/>
    </source>
</evidence>
<evidence type="ECO:0000313" key="4">
    <source>
        <dbReference type="Proteomes" id="UP000325286"/>
    </source>
</evidence>
<dbReference type="EMBL" id="CP042914">
    <property type="protein sequence ID" value="QEG40614.1"/>
    <property type="molecule type" value="Genomic_DNA"/>
</dbReference>
<feature type="transmembrane region" description="Helical" evidence="2">
    <location>
        <begin position="162"/>
        <end position="184"/>
    </location>
</feature>
<feature type="compositionally biased region" description="Low complexity" evidence="1">
    <location>
        <begin position="365"/>
        <end position="380"/>
    </location>
</feature>
<dbReference type="Proteomes" id="UP000325286">
    <property type="component" value="Chromosome"/>
</dbReference>
<feature type="region of interest" description="Disordered" evidence="1">
    <location>
        <begin position="341"/>
        <end position="380"/>
    </location>
</feature>
<organism evidence="3 4">
    <name type="scientific">Roseimaritima ulvae</name>
    <dbReference type="NCBI Taxonomy" id="980254"/>
    <lineage>
        <taxon>Bacteria</taxon>
        <taxon>Pseudomonadati</taxon>
        <taxon>Planctomycetota</taxon>
        <taxon>Planctomycetia</taxon>
        <taxon>Pirellulales</taxon>
        <taxon>Pirellulaceae</taxon>
        <taxon>Roseimaritima</taxon>
    </lineage>
</organism>
<sequence length="539" mass="56558">MSQVSCPRCDETIRVPEVSPPADASARCPWCRETFSFGELESRLPPMLEWVGSDGETIPYSAGTLVGSSSQSEPALASAAAAGAGFAGANTVDEQETWSPELENDTESFSFADSDQPAAAEGESNEMNFLASSDASSAATGLDSSLPRTRPRAKKSASPLKTMIQMVLGGAVAIPLTGLILFGVQYMGWKTFNFGFWPFDGSGGTPNRTAAAPMDLNNRDQPQPAPRQLGDGEMPFGTMGGNGQQEDAFVPRSAANIDEIATPEPETPSAQLDGGGANEPDMSVPRLEVPELDDSLETGGDNPLEMPAVDIPVPGGDIRSPFDTPDPDAVAETAEMELPAPADAAPADPAPADAADPDSVTEVTPSAEDSPAAESPALEPPSLALLDSVEAARQLSTDLAEYEGDAAGRKNVLKNFYYALAEVGEQGQPSARAAYQSLFTQLRESGQLEQMAKFGSPWVAKGNLVKKGVFAAGTLDQQDGETVLTMAPVGGEPVSLPLEGWSENQLESEQWVGKEVYVLAKLEGPIGSRQGTVRYIEGQ</sequence>
<feature type="compositionally biased region" description="Low complexity" evidence="1">
    <location>
        <begin position="341"/>
        <end position="358"/>
    </location>
</feature>
<dbReference type="OrthoDB" id="266044at2"/>
<gene>
    <name evidence="3" type="ORF">UC8_26300</name>
</gene>
<dbReference type="AlphaFoldDB" id="A0A5B9QNR3"/>
<protein>
    <submittedName>
        <fullName evidence="3">Uncharacterized protein</fullName>
    </submittedName>
</protein>